<sequence length="68" mass="7843">MTFLAGLRTAWRTLSENFSGNGAGEYRQLSKLDERLLDDIGISRRRAEERDEKKIQKSRGEPKDETNT</sequence>
<evidence type="ECO:0000313" key="3">
    <source>
        <dbReference type="EMBL" id="RXT29774.1"/>
    </source>
</evidence>
<feature type="domain" description="YjiS-like" evidence="2">
    <location>
        <begin position="26"/>
        <end position="44"/>
    </location>
</feature>
<dbReference type="Proteomes" id="UP000290767">
    <property type="component" value="Unassembled WGS sequence"/>
</dbReference>
<comment type="caution">
    <text evidence="3">The sequence shown here is derived from an EMBL/GenBank/DDBJ whole genome shotgun (WGS) entry which is preliminary data.</text>
</comment>
<proteinExistence type="predicted"/>
<dbReference type="EMBL" id="MZMU01000002">
    <property type="protein sequence ID" value="RXT29774.1"/>
    <property type="molecule type" value="Genomic_DNA"/>
</dbReference>
<dbReference type="InterPro" id="IPR009506">
    <property type="entry name" value="YjiS-like"/>
</dbReference>
<dbReference type="Pfam" id="PF06568">
    <property type="entry name" value="YjiS-like"/>
    <property type="match status" value="1"/>
</dbReference>
<evidence type="ECO:0000259" key="2">
    <source>
        <dbReference type="Pfam" id="PF06568"/>
    </source>
</evidence>
<organism evidence="3 4">
    <name type="scientific">Rhizobium leguminosarum</name>
    <dbReference type="NCBI Taxonomy" id="384"/>
    <lineage>
        <taxon>Bacteria</taxon>
        <taxon>Pseudomonadati</taxon>
        <taxon>Pseudomonadota</taxon>
        <taxon>Alphaproteobacteria</taxon>
        <taxon>Hyphomicrobiales</taxon>
        <taxon>Rhizobiaceae</taxon>
        <taxon>Rhizobium/Agrobacterium group</taxon>
        <taxon>Rhizobium</taxon>
    </lineage>
</organism>
<name>A0A4Q1UCR5_RHILE</name>
<protein>
    <recommendedName>
        <fullName evidence="2">YjiS-like domain-containing protein</fullName>
    </recommendedName>
</protein>
<dbReference type="AlphaFoldDB" id="A0A4Q1UCR5"/>
<gene>
    <name evidence="3" type="ORF">B5P46_01450</name>
</gene>
<dbReference type="RefSeq" id="WP_129417139.1">
    <property type="nucleotide sequence ID" value="NZ_MZMU01000002.1"/>
</dbReference>
<accession>A0A4Q1UCR5</accession>
<evidence type="ECO:0000313" key="4">
    <source>
        <dbReference type="Proteomes" id="UP000290767"/>
    </source>
</evidence>
<evidence type="ECO:0000256" key="1">
    <source>
        <dbReference type="SAM" id="MobiDB-lite"/>
    </source>
</evidence>
<feature type="region of interest" description="Disordered" evidence="1">
    <location>
        <begin position="46"/>
        <end position="68"/>
    </location>
</feature>
<reference evidence="3 4" key="1">
    <citation type="submission" date="2017-03" db="EMBL/GenBank/DDBJ databases">
        <authorList>
            <person name="Safronova V.I."/>
            <person name="Sazanova A.L."/>
            <person name="Chirak E.R."/>
        </authorList>
    </citation>
    <scope>NUCLEOTIDE SEQUENCE [LARGE SCALE GENOMIC DNA]</scope>
    <source>
        <strain evidence="3 4">Tri-43</strain>
    </source>
</reference>